<proteinExistence type="predicted"/>
<sequence>MVQYYWTPNYQQMTPPQMTIPSGRPPGGLPREESYIENILRLNRGKPGNFHFSFEHKVNGGENTLNVRGVVEAAGRDHVILSDLRTNHRFLFPMIYFDYAEFDEPLNYFDQNRP</sequence>
<evidence type="ECO:0000313" key="2">
    <source>
        <dbReference type="Proteomes" id="UP000618943"/>
    </source>
</evidence>
<evidence type="ECO:0000313" key="1">
    <source>
        <dbReference type="EMBL" id="MBK3495696.1"/>
    </source>
</evidence>
<organism evidence="1 2">
    <name type="scientific">Viridibacillus soli</name>
    <dbReference type="NCBI Taxonomy" id="2798301"/>
    <lineage>
        <taxon>Bacteria</taxon>
        <taxon>Bacillati</taxon>
        <taxon>Bacillota</taxon>
        <taxon>Bacilli</taxon>
        <taxon>Bacillales</taxon>
        <taxon>Caryophanaceae</taxon>
        <taxon>Viridibacillus</taxon>
    </lineage>
</organism>
<dbReference type="InterPro" id="IPR014099">
    <property type="entry name" value="Spore_coat_GerQ"/>
</dbReference>
<reference evidence="1 2" key="1">
    <citation type="submission" date="2020-12" db="EMBL/GenBank/DDBJ databases">
        <title>YIM B01967 draft genome.</title>
        <authorList>
            <person name="Yan X."/>
        </authorList>
    </citation>
    <scope>NUCLEOTIDE SEQUENCE [LARGE SCALE GENOMIC DNA]</scope>
    <source>
        <strain evidence="1 2">YIM B01967</strain>
    </source>
</reference>
<dbReference type="EMBL" id="JAEOAH010000017">
    <property type="protein sequence ID" value="MBK3495696.1"/>
    <property type="molecule type" value="Genomic_DNA"/>
</dbReference>
<keyword evidence="2" id="KW-1185">Reference proteome</keyword>
<keyword evidence="1" id="KW-0167">Capsid protein</keyword>
<keyword evidence="1" id="KW-0946">Virion</keyword>
<dbReference type="RefSeq" id="WP_100794892.1">
    <property type="nucleotide sequence ID" value="NZ_JAEOAH010000017.1"/>
</dbReference>
<gene>
    <name evidence="1" type="primary">gerQ</name>
    <name evidence="1" type="ORF">JFL43_12695</name>
</gene>
<name>A0ABS1H8Q9_9BACL</name>
<dbReference type="Pfam" id="PF09671">
    <property type="entry name" value="Spore_GerQ"/>
    <property type="match status" value="1"/>
</dbReference>
<dbReference type="Proteomes" id="UP000618943">
    <property type="component" value="Unassembled WGS sequence"/>
</dbReference>
<protein>
    <submittedName>
        <fullName evidence="1">Spore coat protein GerQ</fullName>
    </submittedName>
</protein>
<comment type="caution">
    <text evidence="1">The sequence shown here is derived from an EMBL/GenBank/DDBJ whole genome shotgun (WGS) entry which is preliminary data.</text>
</comment>
<dbReference type="NCBIfam" id="TIGR02728">
    <property type="entry name" value="spore_gerQ"/>
    <property type="match status" value="1"/>
</dbReference>
<accession>A0ABS1H8Q9</accession>